<accession>A0A4Z2EAC4</accession>
<reference evidence="2 3" key="1">
    <citation type="submission" date="2019-03" db="EMBL/GenBank/DDBJ databases">
        <title>First draft genome of Liparis tanakae, snailfish: a comprehensive survey of snailfish specific genes.</title>
        <authorList>
            <person name="Kim W."/>
            <person name="Song I."/>
            <person name="Jeong J.-H."/>
            <person name="Kim D."/>
            <person name="Kim S."/>
            <person name="Ryu S."/>
            <person name="Song J.Y."/>
            <person name="Lee S.K."/>
        </authorList>
    </citation>
    <scope>NUCLEOTIDE SEQUENCE [LARGE SCALE GENOMIC DNA]</scope>
    <source>
        <tissue evidence="2">Muscle</tissue>
    </source>
</reference>
<keyword evidence="3" id="KW-1185">Reference proteome</keyword>
<proteinExistence type="predicted"/>
<name>A0A4Z2EAC4_9TELE</name>
<feature type="region of interest" description="Disordered" evidence="1">
    <location>
        <begin position="44"/>
        <end position="75"/>
    </location>
</feature>
<comment type="caution">
    <text evidence="2">The sequence shown here is derived from an EMBL/GenBank/DDBJ whole genome shotgun (WGS) entry which is preliminary data.</text>
</comment>
<sequence length="115" mass="12675">MSYVSDVLLVRVKGGEPEGRGRDPVAAGGLRGVRRLHLSVRPQHVAAGGELQGQRRLRQRRQDVRGKNAQSRPGSRQISVVSVLVELRDFILAFGPLLNTHTHTPPLPHSPFVLH</sequence>
<organism evidence="2 3">
    <name type="scientific">Liparis tanakae</name>
    <name type="common">Tanaka's snailfish</name>
    <dbReference type="NCBI Taxonomy" id="230148"/>
    <lineage>
        <taxon>Eukaryota</taxon>
        <taxon>Metazoa</taxon>
        <taxon>Chordata</taxon>
        <taxon>Craniata</taxon>
        <taxon>Vertebrata</taxon>
        <taxon>Euteleostomi</taxon>
        <taxon>Actinopterygii</taxon>
        <taxon>Neopterygii</taxon>
        <taxon>Teleostei</taxon>
        <taxon>Neoteleostei</taxon>
        <taxon>Acanthomorphata</taxon>
        <taxon>Eupercaria</taxon>
        <taxon>Perciformes</taxon>
        <taxon>Cottioidei</taxon>
        <taxon>Cottales</taxon>
        <taxon>Liparidae</taxon>
        <taxon>Liparis</taxon>
    </lineage>
</organism>
<dbReference type="Proteomes" id="UP000314294">
    <property type="component" value="Unassembled WGS sequence"/>
</dbReference>
<dbReference type="EMBL" id="SRLO01011860">
    <property type="protein sequence ID" value="TNN25701.1"/>
    <property type="molecule type" value="Genomic_DNA"/>
</dbReference>
<gene>
    <name evidence="2" type="ORF">EYF80_064167</name>
</gene>
<evidence type="ECO:0000256" key="1">
    <source>
        <dbReference type="SAM" id="MobiDB-lite"/>
    </source>
</evidence>
<evidence type="ECO:0000313" key="2">
    <source>
        <dbReference type="EMBL" id="TNN25701.1"/>
    </source>
</evidence>
<evidence type="ECO:0000313" key="3">
    <source>
        <dbReference type="Proteomes" id="UP000314294"/>
    </source>
</evidence>
<protein>
    <submittedName>
        <fullName evidence="2">Uncharacterized protein</fullName>
    </submittedName>
</protein>
<dbReference type="AlphaFoldDB" id="A0A4Z2EAC4"/>